<dbReference type="Pfam" id="PF00126">
    <property type="entry name" value="HTH_1"/>
    <property type="match status" value="1"/>
</dbReference>
<evidence type="ECO:0000259" key="5">
    <source>
        <dbReference type="PROSITE" id="PS50931"/>
    </source>
</evidence>
<dbReference type="Gene3D" id="3.40.190.290">
    <property type="match status" value="1"/>
</dbReference>
<evidence type="ECO:0000313" key="6">
    <source>
        <dbReference type="EMBL" id="ASS95447.1"/>
    </source>
</evidence>
<dbReference type="GO" id="GO:0000976">
    <property type="term" value="F:transcription cis-regulatory region binding"/>
    <property type="evidence" value="ECO:0007669"/>
    <property type="project" value="TreeGrafter"/>
</dbReference>
<keyword evidence="4" id="KW-0804">Transcription</keyword>
<evidence type="ECO:0000256" key="1">
    <source>
        <dbReference type="ARBA" id="ARBA00009437"/>
    </source>
</evidence>
<keyword evidence="3" id="KW-0238">DNA-binding</keyword>
<dbReference type="InterPro" id="IPR005119">
    <property type="entry name" value="LysR_subst-bd"/>
</dbReference>
<dbReference type="SUPFAM" id="SSF53850">
    <property type="entry name" value="Periplasmic binding protein-like II"/>
    <property type="match status" value="1"/>
</dbReference>
<dbReference type="GO" id="GO:0003700">
    <property type="term" value="F:DNA-binding transcription factor activity"/>
    <property type="evidence" value="ECO:0007669"/>
    <property type="project" value="InterPro"/>
</dbReference>
<evidence type="ECO:0000256" key="3">
    <source>
        <dbReference type="ARBA" id="ARBA00023125"/>
    </source>
</evidence>
<feature type="domain" description="HTH lysR-type" evidence="5">
    <location>
        <begin position="1"/>
        <end position="58"/>
    </location>
</feature>
<evidence type="ECO:0000256" key="4">
    <source>
        <dbReference type="ARBA" id="ARBA00023163"/>
    </source>
</evidence>
<dbReference type="InterPro" id="IPR000847">
    <property type="entry name" value="LysR_HTH_N"/>
</dbReference>
<dbReference type="CDD" id="cd08442">
    <property type="entry name" value="PBP2_YofA_SoxR_like"/>
    <property type="match status" value="1"/>
</dbReference>
<dbReference type="SUPFAM" id="SSF46785">
    <property type="entry name" value="Winged helix' DNA-binding domain"/>
    <property type="match status" value="1"/>
</dbReference>
<proteinExistence type="inferred from homology"/>
<gene>
    <name evidence="6" type="ORF">BS1321_16930</name>
</gene>
<dbReference type="GeneID" id="56474446"/>
<dbReference type="PANTHER" id="PTHR30126:SF40">
    <property type="entry name" value="HTH-TYPE TRANSCRIPTIONAL REGULATOR GLTR"/>
    <property type="match status" value="1"/>
</dbReference>
<dbReference type="EMBL" id="CP017704">
    <property type="protein sequence ID" value="ASS95447.1"/>
    <property type="molecule type" value="Genomic_DNA"/>
</dbReference>
<dbReference type="PROSITE" id="PS50931">
    <property type="entry name" value="HTH_LYSR"/>
    <property type="match status" value="1"/>
</dbReference>
<dbReference type="Proteomes" id="UP000214618">
    <property type="component" value="Chromosome"/>
</dbReference>
<evidence type="ECO:0000313" key="7">
    <source>
        <dbReference type="Proteomes" id="UP000214618"/>
    </source>
</evidence>
<dbReference type="Pfam" id="PF03466">
    <property type="entry name" value="LysR_substrate"/>
    <property type="match status" value="1"/>
</dbReference>
<protein>
    <submittedName>
        <fullName evidence="6">LysR family transcriptional regulator</fullName>
    </submittedName>
</protein>
<dbReference type="InterPro" id="IPR036390">
    <property type="entry name" value="WH_DNA-bd_sf"/>
</dbReference>
<dbReference type="PANTHER" id="PTHR30126">
    <property type="entry name" value="HTH-TYPE TRANSCRIPTIONAL REGULATOR"/>
    <property type="match status" value="1"/>
</dbReference>
<reference evidence="6 7" key="1">
    <citation type="submission" date="2016-10" db="EMBL/GenBank/DDBJ databases">
        <title>The whole genome sequencing and assembly of Bacillus simplex DSM 1321 strain.</title>
        <authorList>
            <person name="Park M.-K."/>
            <person name="Lee Y.-J."/>
            <person name="Yi H."/>
            <person name="Bahn Y.-S."/>
            <person name="Kim J.F."/>
            <person name="Lee D.-W."/>
        </authorList>
    </citation>
    <scope>NUCLEOTIDE SEQUENCE [LARGE SCALE GENOMIC DNA]</scope>
    <source>
        <strain evidence="6 7">DSM 1321</strain>
    </source>
</reference>
<dbReference type="OrthoDB" id="8479357at2"/>
<dbReference type="Gene3D" id="1.10.10.10">
    <property type="entry name" value="Winged helix-like DNA-binding domain superfamily/Winged helix DNA-binding domain"/>
    <property type="match status" value="1"/>
</dbReference>
<accession>A0A223EJM1</accession>
<dbReference type="RefSeq" id="WP_063235128.1">
    <property type="nucleotide sequence ID" value="NZ_BCVO01000020.1"/>
</dbReference>
<evidence type="ECO:0000256" key="2">
    <source>
        <dbReference type="ARBA" id="ARBA00023015"/>
    </source>
</evidence>
<dbReference type="InterPro" id="IPR036388">
    <property type="entry name" value="WH-like_DNA-bd_sf"/>
</dbReference>
<dbReference type="FunFam" id="1.10.10.10:FF:000001">
    <property type="entry name" value="LysR family transcriptional regulator"/>
    <property type="match status" value="1"/>
</dbReference>
<dbReference type="AlphaFoldDB" id="A0A223EJM1"/>
<comment type="similarity">
    <text evidence="1">Belongs to the LysR transcriptional regulatory family.</text>
</comment>
<keyword evidence="2" id="KW-0805">Transcription regulation</keyword>
<organism evidence="6 7">
    <name type="scientific">Peribacillus simplex NBRC 15720 = DSM 1321</name>
    <dbReference type="NCBI Taxonomy" id="1349754"/>
    <lineage>
        <taxon>Bacteria</taxon>
        <taxon>Bacillati</taxon>
        <taxon>Bacillota</taxon>
        <taxon>Bacilli</taxon>
        <taxon>Bacillales</taxon>
        <taxon>Bacillaceae</taxon>
        <taxon>Peribacillus</taxon>
    </lineage>
</organism>
<name>A0A223EJM1_9BACI</name>
<sequence>MEMRDLQIFQCVAKYGSVSKAAVELNYVQSNVTARIKHLEQELRTPLFNRHKRGMSLTAEARKMLEYVNKILLDVEELKQVFLDSETPTGILNIGTVETVSDLPKILASYHKQYPNVDLSIKAGLTEDLIKDVIEHRLDGAFVTGPIKHPLIQPYDVCTEKLVLVTRNETFNLEEIITEPFLVFSQGCGYRSKLEQWLKEEELMPKRIMEFNVLETILTSVTLGLGITLVPQSAVNHLTANEKVHVHAIPEEYRNISTVFIHRKDAYMTNSMQSFLQTIEAHHENRFKQNPGLTPELI</sequence>